<comment type="caution">
    <text evidence="1">The sequence shown here is derived from an EMBL/GenBank/DDBJ whole genome shotgun (WGS) entry which is preliminary data.</text>
</comment>
<keyword evidence="2" id="KW-1185">Reference proteome</keyword>
<gene>
    <name evidence="1" type="ORF">KPL71_021263</name>
</gene>
<dbReference type="EMBL" id="CM039176">
    <property type="protein sequence ID" value="KAH9715935.1"/>
    <property type="molecule type" value="Genomic_DNA"/>
</dbReference>
<evidence type="ECO:0000313" key="2">
    <source>
        <dbReference type="Proteomes" id="UP000829398"/>
    </source>
</evidence>
<proteinExistence type="predicted"/>
<accession>A0ACB8JER0</accession>
<protein>
    <submittedName>
        <fullName evidence="1">ANK REP REGION domain-containing protein</fullName>
    </submittedName>
</protein>
<sequence length="648" mass="72043">MTGSNETTKAQAQSNEGDKTSKAKDQKIITDIDSVMQVTRYILKNDWKDLEEYIMSKTSNTLTDKITGGLSIFDLIVNSDAPPMFLDNLVSKVHENFLQEWVSKEGNACMVHAATGGKSKLIEILMRYNPNLPNVRDKSKLLPIHKAAQLGHRDTVRYLLSKTTAHLDGHDWSTLLKDLINCNLFDIALNLLKEYPEIARGEIADTGKILELLSKRPKAFASGSRLGFWKGLLYRWIPAQEEYGPHPHLHSENADGDLEKQLSETSPFAFGSLHKKLKTVLWNSLTRLAPSIKSIRNTKLTHKQTLEILRIICEGAVAIATAAEETENVLKKPMFTAAKFGIYEIVMEIIISYFPWSLSFSNEDRDDIFHVAVKHRQEKVFNIIFNMPKAQTFFVADIDVKGVNILHSAARSVPSSEVSGAALQMQRELQWFKLNDKDKTPRELFTEEHKGLVKEGEKWMKDTAQSCSLVATLVITIAFAAAITVPGDSDSRGMPNYLHEPSFTIFGISNALALFSSVVSVLMFLGILTSRFSEEDFLVSLPRKLIIGLITLFFSIASLMVAFAATVYIIEAQRETELKGKKSRVGNAINATEAALEKVIVAGGACTLGLLVVKAYGIRDILLTMMGNRTEFDSAVAKRDDDGPAPSQ</sequence>
<name>A0ACB8JER0_CITSI</name>
<evidence type="ECO:0000313" key="1">
    <source>
        <dbReference type="EMBL" id="KAH9715935.1"/>
    </source>
</evidence>
<dbReference type="Proteomes" id="UP000829398">
    <property type="component" value="Chromosome 7"/>
</dbReference>
<reference evidence="2" key="1">
    <citation type="journal article" date="2023" name="Hortic. Res.">
        <title>A chromosome-level phased genome enabling allele-level studies in sweet orange: a case study on citrus Huanglongbing tolerance.</title>
        <authorList>
            <person name="Wu B."/>
            <person name="Yu Q."/>
            <person name="Deng Z."/>
            <person name="Duan Y."/>
            <person name="Luo F."/>
            <person name="Gmitter F. Jr."/>
        </authorList>
    </citation>
    <scope>NUCLEOTIDE SEQUENCE [LARGE SCALE GENOMIC DNA]</scope>
    <source>
        <strain evidence="2">cv. Valencia</strain>
    </source>
</reference>
<organism evidence="1 2">
    <name type="scientific">Citrus sinensis</name>
    <name type="common">Sweet orange</name>
    <name type="synonym">Citrus aurantium var. sinensis</name>
    <dbReference type="NCBI Taxonomy" id="2711"/>
    <lineage>
        <taxon>Eukaryota</taxon>
        <taxon>Viridiplantae</taxon>
        <taxon>Streptophyta</taxon>
        <taxon>Embryophyta</taxon>
        <taxon>Tracheophyta</taxon>
        <taxon>Spermatophyta</taxon>
        <taxon>Magnoliopsida</taxon>
        <taxon>eudicotyledons</taxon>
        <taxon>Gunneridae</taxon>
        <taxon>Pentapetalae</taxon>
        <taxon>rosids</taxon>
        <taxon>malvids</taxon>
        <taxon>Sapindales</taxon>
        <taxon>Rutaceae</taxon>
        <taxon>Aurantioideae</taxon>
        <taxon>Citrus</taxon>
    </lineage>
</organism>